<dbReference type="Gene3D" id="3.10.290.10">
    <property type="entry name" value="RNA-binding S4 domain"/>
    <property type="match status" value="1"/>
</dbReference>
<dbReference type="CDD" id="cd00165">
    <property type="entry name" value="S4"/>
    <property type="match status" value="1"/>
</dbReference>
<protein>
    <submittedName>
        <fullName evidence="5">RluA family pseudouridine synthase</fullName>
    </submittedName>
</protein>
<evidence type="ECO:0000313" key="5">
    <source>
        <dbReference type="EMBL" id="NYV27252.1"/>
    </source>
</evidence>
<dbReference type="SUPFAM" id="SSF55120">
    <property type="entry name" value="Pseudouridine synthase"/>
    <property type="match status" value="1"/>
</dbReference>
<sequence>MMINKYIVDNEHANMRLDKFIRKYSKEESLSVIFSLIRKGFIKVNGRKSKENYRLILNDEINFPDEAKINMGKKVKDENMKTYLLKNNIVFEDENIFIVNKPNNIPMHKGDKHKYGLSEMAKIYYNSNNVNFANRLDLETEGLVIGCKNLQILRKINDEIKNKNIIKRYIAVVKQKELKLNDEFMSNKFIKVLENKVIVSNEGQFAKTFFKVIDIFDGKALLDIDLITGRKHQIRVHLSDLGYPIIGDRKYGKNNVNSRMYLKCYYIKFLDYEIKIERNFN</sequence>
<dbReference type="InterPro" id="IPR002942">
    <property type="entry name" value="S4_RNA-bd"/>
</dbReference>
<dbReference type="PROSITE" id="PS50889">
    <property type="entry name" value="S4"/>
    <property type="match status" value="1"/>
</dbReference>
<dbReference type="PANTHER" id="PTHR21600">
    <property type="entry name" value="MITOCHONDRIAL RNA PSEUDOURIDINE SYNTHASE"/>
    <property type="match status" value="1"/>
</dbReference>
<dbReference type="EMBL" id="JABMKT010000001">
    <property type="protein sequence ID" value="NYV27252.1"/>
    <property type="molecule type" value="Genomic_DNA"/>
</dbReference>
<gene>
    <name evidence="5" type="ORF">HP397_00225</name>
</gene>
<keyword evidence="3" id="KW-0694">RNA-binding</keyword>
<dbReference type="GO" id="GO:0003723">
    <property type="term" value="F:RNA binding"/>
    <property type="evidence" value="ECO:0007669"/>
    <property type="project" value="UniProtKB-KW"/>
</dbReference>
<proteinExistence type="inferred from homology"/>
<dbReference type="Proteomes" id="UP000526184">
    <property type="component" value="Unassembled WGS sequence"/>
</dbReference>
<dbReference type="SUPFAM" id="SSF55174">
    <property type="entry name" value="Alpha-L RNA-binding motif"/>
    <property type="match status" value="1"/>
</dbReference>
<evidence type="ECO:0000259" key="4">
    <source>
        <dbReference type="SMART" id="SM00363"/>
    </source>
</evidence>
<dbReference type="InterPro" id="IPR036986">
    <property type="entry name" value="S4_RNA-bd_sf"/>
</dbReference>
<evidence type="ECO:0000256" key="3">
    <source>
        <dbReference type="PROSITE-ProRule" id="PRU00182"/>
    </source>
</evidence>
<comment type="caution">
    <text evidence="5">The sequence shown here is derived from an EMBL/GenBank/DDBJ whole genome shotgun (WGS) entry which is preliminary data.</text>
</comment>
<keyword evidence="2" id="KW-0413">Isomerase</keyword>
<dbReference type="Pfam" id="PF01479">
    <property type="entry name" value="S4"/>
    <property type="match status" value="1"/>
</dbReference>
<evidence type="ECO:0000256" key="1">
    <source>
        <dbReference type="ARBA" id="ARBA00010876"/>
    </source>
</evidence>
<dbReference type="GO" id="GO:0120159">
    <property type="term" value="F:rRNA pseudouridine synthase activity"/>
    <property type="evidence" value="ECO:0007669"/>
    <property type="project" value="UniProtKB-ARBA"/>
</dbReference>
<dbReference type="CDD" id="cd02869">
    <property type="entry name" value="PseudoU_synth_RluA_like"/>
    <property type="match status" value="1"/>
</dbReference>
<keyword evidence="6" id="KW-1185">Reference proteome</keyword>
<dbReference type="Pfam" id="PF00849">
    <property type="entry name" value="PseudoU_synth_2"/>
    <property type="match status" value="1"/>
</dbReference>
<organism evidence="5 6">
    <name type="scientific">Streptobacillus felis</name>
    <dbReference type="NCBI Taxonomy" id="1384509"/>
    <lineage>
        <taxon>Bacteria</taxon>
        <taxon>Fusobacteriati</taxon>
        <taxon>Fusobacteriota</taxon>
        <taxon>Fusobacteriia</taxon>
        <taxon>Fusobacteriales</taxon>
        <taxon>Leptotrichiaceae</taxon>
        <taxon>Streptobacillus</taxon>
    </lineage>
</organism>
<dbReference type="AlphaFoldDB" id="A0A7Z0PDP5"/>
<accession>A0A7Z0PDP5</accession>
<dbReference type="GO" id="GO:0000455">
    <property type="term" value="P:enzyme-directed rRNA pseudouridine synthesis"/>
    <property type="evidence" value="ECO:0007669"/>
    <property type="project" value="UniProtKB-ARBA"/>
</dbReference>
<dbReference type="Gene3D" id="3.30.2350.10">
    <property type="entry name" value="Pseudouridine synthase"/>
    <property type="match status" value="1"/>
</dbReference>
<feature type="domain" description="RNA-binding S4" evidence="4">
    <location>
        <begin position="15"/>
        <end position="70"/>
    </location>
</feature>
<evidence type="ECO:0000313" key="6">
    <source>
        <dbReference type="Proteomes" id="UP000526184"/>
    </source>
</evidence>
<dbReference type="InterPro" id="IPR020103">
    <property type="entry name" value="PsdUridine_synth_cat_dom_sf"/>
</dbReference>
<name>A0A7Z0PDP5_9FUSO</name>
<reference evidence="5 6" key="1">
    <citation type="submission" date="2020-05" db="EMBL/GenBank/DDBJ databases">
        <title>Streptobacillus felis strain LHL191014123.</title>
        <authorList>
            <person name="Fawzy A."/>
            <person name="Rau J."/>
            <person name="Risse K."/>
            <person name="Schauerte N."/>
            <person name="Geiger C."/>
            <person name="Blom J."/>
            <person name="Imirzalioglu C."/>
            <person name="Falgenhauer J."/>
            <person name="Bach A."/>
            <person name="Herden C."/>
            <person name="Eisenberg T."/>
        </authorList>
    </citation>
    <scope>NUCLEOTIDE SEQUENCE [LARGE SCALE GENOMIC DNA]</scope>
    <source>
        <strain evidence="5 6">LHL191014123</strain>
    </source>
</reference>
<evidence type="ECO:0000256" key="2">
    <source>
        <dbReference type="ARBA" id="ARBA00023235"/>
    </source>
</evidence>
<comment type="similarity">
    <text evidence="1">Belongs to the pseudouridine synthase RluA family.</text>
</comment>
<dbReference type="InterPro" id="IPR006145">
    <property type="entry name" value="PsdUridine_synth_RsuA/RluA"/>
</dbReference>
<dbReference type="SMART" id="SM00363">
    <property type="entry name" value="S4"/>
    <property type="match status" value="1"/>
</dbReference>
<dbReference type="PANTHER" id="PTHR21600:SF83">
    <property type="entry name" value="PSEUDOURIDYLATE SYNTHASE RPUSD4, MITOCHONDRIAL"/>
    <property type="match status" value="1"/>
</dbReference>
<dbReference type="InterPro" id="IPR050188">
    <property type="entry name" value="RluA_PseudoU_synthase"/>
</dbReference>